<keyword evidence="2 3" id="KW-0802">TPR repeat</keyword>
<evidence type="ECO:0000313" key="5">
    <source>
        <dbReference type="EMBL" id="MDR9893725.1"/>
    </source>
</evidence>
<keyword evidence="4" id="KW-1133">Transmembrane helix</keyword>
<dbReference type="PROSITE" id="PS50293">
    <property type="entry name" value="TPR_REGION"/>
    <property type="match status" value="1"/>
</dbReference>
<proteinExistence type="predicted"/>
<dbReference type="Pfam" id="PF13414">
    <property type="entry name" value="TPR_11"/>
    <property type="match status" value="2"/>
</dbReference>
<dbReference type="AlphaFoldDB" id="A0AAP5I2Y0"/>
<dbReference type="PANTHER" id="PTHR44858:SF1">
    <property type="entry name" value="UDP-N-ACETYLGLUCOSAMINE--PEPTIDE N-ACETYLGLUCOSAMINYLTRANSFERASE SPINDLY-RELATED"/>
    <property type="match status" value="1"/>
</dbReference>
<accession>A0AAP5I2Y0</accession>
<dbReference type="EMBL" id="JAALHA020000001">
    <property type="protein sequence ID" value="MDR9893725.1"/>
    <property type="molecule type" value="Genomic_DNA"/>
</dbReference>
<feature type="repeat" description="TPR" evidence="3">
    <location>
        <begin position="220"/>
        <end position="253"/>
    </location>
</feature>
<dbReference type="Gene3D" id="1.25.40.10">
    <property type="entry name" value="Tetratricopeptide repeat domain"/>
    <property type="match status" value="3"/>
</dbReference>
<dbReference type="GO" id="GO:0046813">
    <property type="term" value="P:receptor-mediated virion attachment to host cell"/>
    <property type="evidence" value="ECO:0007669"/>
    <property type="project" value="TreeGrafter"/>
</dbReference>
<name>A0AAP5I2Y0_9CYAN</name>
<protein>
    <submittedName>
        <fullName evidence="5">Tetratricopeptide repeat protein</fullName>
    </submittedName>
</protein>
<dbReference type="InterPro" id="IPR019734">
    <property type="entry name" value="TPR_rpt"/>
</dbReference>
<dbReference type="PANTHER" id="PTHR44858">
    <property type="entry name" value="TETRATRICOPEPTIDE REPEAT PROTEIN 6"/>
    <property type="match status" value="1"/>
</dbReference>
<comment type="caution">
    <text evidence="5">The sequence shown here is derived from an EMBL/GenBank/DDBJ whole genome shotgun (WGS) entry which is preliminary data.</text>
</comment>
<dbReference type="InterPro" id="IPR011990">
    <property type="entry name" value="TPR-like_helical_dom_sf"/>
</dbReference>
<dbReference type="Pfam" id="PF13432">
    <property type="entry name" value="TPR_16"/>
    <property type="match status" value="1"/>
</dbReference>
<dbReference type="PROSITE" id="PS50005">
    <property type="entry name" value="TPR"/>
    <property type="match status" value="4"/>
</dbReference>
<dbReference type="SMART" id="SM00028">
    <property type="entry name" value="TPR"/>
    <property type="match status" value="6"/>
</dbReference>
<keyword evidence="4" id="KW-0472">Membrane</keyword>
<feature type="repeat" description="TPR" evidence="3">
    <location>
        <begin position="186"/>
        <end position="219"/>
    </location>
</feature>
<feature type="repeat" description="TPR" evidence="3">
    <location>
        <begin position="114"/>
        <end position="147"/>
    </location>
</feature>
<evidence type="ECO:0000256" key="1">
    <source>
        <dbReference type="ARBA" id="ARBA00022737"/>
    </source>
</evidence>
<dbReference type="SUPFAM" id="SSF48452">
    <property type="entry name" value="TPR-like"/>
    <property type="match status" value="2"/>
</dbReference>
<dbReference type="GO" id="GO:0009279">
    <property type="term" value="C:cell outer membrane"/>
    <property type="evidence" value="ECO:0007669"/>
    <property type="project" value="TreeGrafter"/>
</dbReference>
<dbReference type="Pfam" id="PF13181">
    <property type="entry name" value="TPR_8"/>
    <property type="match status" value="1"/>
</dbReference>
<evidence type="ECO:0000256" key="4">
    <source>
        <dbReference type="SAM" id="Phobius"/>
    </source>
</evidence>
<evidence type="ECO:0000256" key="3">
    <source>
        <dbReference type="PROSITE-ProRule" id="PRU00339"/>
    </source>
</evidence>
<dbReference type="Proteomes" id="UP000667802">
    <property type="component" value="Unassembled WGS sequence"/>
</dbReference>
<keyword evidence="1" id="KW-0677">Repeat</keyword>
<dbReference type="InterPro" id="IPR050498">
    <property type="entry name" value="Ycf3"/>
</dbReference>
<keyword evidence="6" id="KW-1185">Reference proteome</keyword>
<organism evidence="5 6">
    <name type="scientific">Aetokthonos hydrillicola Thurmond2011</name>
    <dbReference type="NCBI Taxonomy" id="2712845"/>
    <lineage>
        <taxon>Bacteria</taxon>
        <taxon>Bacillati</taxon>
        <taxon>Cyanobacteriota</taxon>
        <taxon>Cyanophyceae</taxon>
        <taxon>Nostocales</taxon>
        <taxon>Hapalosiphonaceae</taxon>
        <taxon>Aetokthonos</taxon>
    </lineage>
</organism>
<feature type="repeat" description="TPR" evidence="3">
    <location>
        <begin position="148"/>
        <end position="181"/>
    </location>
</feature>
<feature type="transmembrane region" description="Helical" evidence="4">
    <location>
        <begin position="7"/>
        <end position="27"/>
    </location>
</feature>
<dbReference type="RefSeq" id="WP_208338283.1">
    <property type="nucleotide sequence ID" value="NZ_CAWQFN010000041.1"/>
</dbReference>
<gene>
    <name evidence="5" type="ORF">G7B40_003920</name>
</gene>
<sequence>MNRFQRFILSFGIAVILTCFLISLPSYSSTTSTNKMTVSDFKSGVEKMVTGNYQGAIPDLTQAIANNSDVGAAYSNRCLAYLQIQDYQNAIAQRSGETPIADCNQALKKAPNNAEAYLNRGLAYYRQGDYSSAIADYNQALSLKVYDFRAYYNRGLANAMLGNYQQAIADYNLALSQISQDPLLLADIYNDRGLAHFDLHNFQAGMLDFSKAIRLNPKDYRAYFNRGCACGKHGDNFGAIDNFSQVIRLNPSNGQAYFNRGVAYHQLGYEQAAIADLQQAAQHFEHQGQKPASEKTLDLIKIVQQEIPSHVETALAF</sequence>
<reference evidence="6" key="1">
    <citation type="journal article" date="2021" name="Science">
        <title>Hunting the eagle killer: A cyanobacterial neurotoxin causes vacuolar myelinopathy.</title>
        <authorList>
            <person name="Breinlinger S."/>
            <person name="Phillips T.J."/>
            <person name="Haram B.N."/>
            <person name="Mares J."/>
            <person name="Martinez Yerena J.A."/>
            <person name="Hrouzek P."/>
            <person name="Sobotka R."/>
            <person name="Henderson W.M."/>
            <person name="Schmieder P."/>
            <person name="Williams S.M."/>
            <person name="Lauderdale J.D."/>
            <person name="Wilde H.D."/>
            <person name="Gerrin W."/>
            <person name="Kust A."/>
            <person name="Washington J.W."/>
            <person name="Wagner C."/>
            <person name="Geier B."/>
            <person name="Liebeke M."/>
            <person name="Enke H."/>
            <person name="Niedermeyer T.H.J."/>
            <person name="Wilde S.B."/>
        </authorList>
    </citation>
    <scope>NUCLEOTIDE SEQUENCE [LARGE SCALE GENOMIC DNA]</scope>
    <source>
        <strain evidence="6">Thurmond2011</strain>
    </source>
</reference>
<evidence type="ECO:0000256" key="2">
    <source>
        <dbReference type="ARBA" id="ARBA00022803"/>
    </source>
</evidence>
<evidence type="ECO:0000313" key="6">
    <source>
        <dbReference type="Proteomes" id="UP000667802"/>
    </source>
</evidence>
<keyword evidence="4" id="KW-0812">Transmembrane</keyword>